<sequence length="728" mass="79366">MSSYCDICRRLDVPHHHGDEGNATGGATNRRPSPAAAEIRWSAVTSRHSSRNSDGKAWVGGRSRENRQSRGFLDRHFQTQSVSRNVSPAIGVDRGTVCSLLRKASTPHCSPSKSEPSSGPRRNQTERVAEPLPRRDQLLRRQGAAAHQGYAAKERQPKVRRELDVETMRSQSTVLSEDLKGMLEQLREAVRREKCGASAFVSDDGNRTGNSKCGENFPDDGCPRVAFLKCESAPLQSTSVALAVAPSTDVRLARKGDDNSSSSSYENPPSSGRDRSRLTLFSQSNLCSAAVATPAKFTNVVDSTPCSVKPAGDGKAGVGDNPSVSSSASDNDNSGSILKHIEVLRSGFADLCGAVREDLHALHARVDDLQRQQKRQQSMLDDLARQQPTWARDGGSSGEASSPVVYNEVVAELQQYIVDTVHRVVRQQPRTTWVGGAKCGEASGKRHRSTLCSPLANASPVGEKCGDNTVASVGTATLGGCTPDRHEVALEQHVHSVVRAVLNEFGFPVCVSELVERQKSQQREMRVMKREYHQRCTAVEEKLRLTLAAAESTHLKSHEFRTSVFVEEFETPAGTEAAASAPQPQDNQPQQHQSSSSFPLHPPPAQTSSAEAAGDTGTASQKHLLDVLMRRIQRVTDAYEERCLQRVNLEAVQPLAEHVRRLMSAHQSMIDTIVESRCDQLDGRISSAIQQQQMQLKELRSKLSGLRVDVHSALKDLSEKLNVACPGL</sequence>
<evidence type="ECO:0000313" key="2">
    <source>
        <dbReference type="EMBL" id="CBH12914.1"/>
    </source>
</evidence>
<feature type="region of interest" description="Disordered" evidence="1">
    <location>
        <begin position="252"/>
        <end position="276"/>
    </location>
</feature>
<dbReference type="AlphaFoldDB" id="C9ZU28"/>
<dbReference type="EMBL" id="FN554970">
    <property type="protein sequence ID" value="CBH12914.1"/>
    <property type="molecule type" value="Genomic_DNA"/>
</dbReference>
<reference evidence="3" key="1">
    <citation type="journal article" date="2010" name="PLoS Negl. Trop. Dis.">
        <title>The genome sequence of Trypanosoma brucei gambiense, causative agent of chronic human african trypanosomiasis.</title>
        <authorList>
            <person name="Jackson A.P."/>
            <person name="Sanders M."/>
            <person name="Berry A."/>
            <person name="McQuillan J."/>
            <person name="Aslett M.A."/>
            <person name="Quail M.A."/>
            <person name="Chukualim B."/>
            <person name="Capewell P."/>
            <person name="MacLeod A."/>
            <person name="Melville S.E."/>
            <person name="Gibson W."/>
            <person name="Barry J.D."/>
            <person name="Berriman M."/>
            <person name="Hertz-Fowler C."/>
        </authorList>
    </citation>
    <scope>NUCLEOTIDE SEQUENCE [LARGE SCALE GENOMIC DNA]</scope>
    <source>
        <strain evidence="3">MHOM/CI/86/DAL972</strain>
    </source>
</reference>
<feature type="compositionally biased region" description="Polar residues" evidence="1">
    <location>
        <begin position="107"/>
        <end position="122"/>
    </location>
</feature>
<feature type="region of interest" description="Disordered" evidence="1">
    <location>
        <begin position="103"/>
        <end position="167"/>
    </location>
</feature>
<feature type="region of interest" description="Disordered" evidence="1">
    <location>
        <begin position="309"/>
        <end position="332"/>
    </location>
</feature>
<dbReference type="OrthoDB" id="273841at2759"/>
<dbReference type="VEuPathDB" id="TriTrypDB:Tbg972.7.7870"/>
<evidence type="ECO:0000313" key="3">
    <source>
        <dbReference type="Proteomes" id="UP000002316"/>
    </source>
</evidence>
<feature type="compositionally biased region" description="Low complexity" evidence="1">
    <location>
        <begin position="320"/>
        <end position="332"/>
    </location>
</feature>
<accession>C9ZU28</accession>
<feature type="compositionally biased region" description="Basic and acidic residues" evidence="1">
    <location>
        <begin position="123"/>
        <end position="139"/>
    </location>
</feature>
<feature type="compositionally biased region" description="Basic and acidic residues" evidence="1">
    <location>
        <begin position="152"/>
        <end position="167"/>
    </location>
</feature>
<feature type="region of interest" description="Disordered" evidence="1">
    <location>
        <begin position="15"/>
        <end position="76"/>
    </location>
</feature>
<dbReference type="Proteomes" id="UP000002316">
    <property type="component" value="Chromosome 7"/>
</dbReference>
<name>C9ZU28_TRYB9</name>
<evidence type="ECO:0000256" key="1">
    <source>
        <dbReference type="SAM" id="MobiDB-lite"/>
    </source>
</evidence>
<organism evidence="2 3">
    <name type="scientific">Trypanosoma brucei gambiense (strain MHOM/CI/86/DAL972)</name>
    <dbReference type="NCBI Taxonomy" id="679716"/>
    <lineage>
        <taxon>Eukaryota</taxon>
        <taxon>Discoba</taxon>
        <taxon>Euglenozoa</taxon>
        <taxon>Kinetoplastea</taxon>
        <taxon>Metakinetoplastina</taxon>
        <taxon>Trypanosomatida</taxon>
        <taxon>Trypanosomatidae</taxon>
        <taxon>Trypanosoma</taxon>
    </lineage>
</organism>
<gene>
    <name evidence="2" type="ORF">TbgDal_VII7870</name>
</gene>
<feature type="region of interest" description="Disordered" evidence="1">
    <location>
        <begin position="572"/>
        <end position="618"/>
    </location>
</feature>
<feature type="compositionally biased region" description="Low complexity" evidence="1">
    <location>
        <begin position="577"/>
        <end position="599"/>
    </location>
</feature>
<dbReference type="GeneID" id="23863096"/>
<feature type="compositionally biased region" description="Basic and acidic residues" evidence="1">
    <location>
        <begin position="62"/>
        <end position="76"/>
    </location>
</feature>
<protein>
    <submittedName>
        <fullName evidence="2">Uncharacterized protein</fullName>
    </submittedName>
</protein>
<dbReference type="KEGG" id="tbg:TbgDal_VII7870"/>
<proteinExistence type="predicted"/>
<dbReference type="RefSeq" id="XP_011775193.1">
    <property type="nucleotide sequence ID" value="XM_011776891.1"/>
</dbReference>
<feature type="compositionally biased region" description="Low complexity" evidence="1">
    <location>
        <begin position="259"/>
        <end position="271"/>
    </location>
</feature>